<dbReference type="InterPro" id="IPR018392">
    <property type="entry name" value="LysM"/>
</dbReference>
<dbReference type="InterPro" id="IPR052210">
    <property type="entry name" value="LysM1-like"/>
</dbReference>
<dbReference type="InterPro" id="IPR036779">
    <property type="entry name" value="LysM_dom_sf"/>
</dbReference>
<dbReference type="PROSITE" id="PS51782">
    <property type="entry name" value="LYSM"/>
    <property type="match status" value="2"/>
</dbReference>
<dbReference type="SMART" id="SM00257">
    <property type="entry name" value="LysM"/>
    <property type="match status" value="2"/>
</dbReference>
<name>A0A5C3QV79_9AGAR</name>
<evidence type="ECO:0000313" key="6">
    <source>
        <dbReference type="Proteomes" id="UP000305067"/>
    </source>
</evidence>
<sequence length="143" mass="15244">MFKFSALLSLVVAYASAVTLPLAGRQSGACAREYTVAPGDACNKISAAQNVSTFQLAWTNPTAIDQWCSNLRPEQVLCLGKEGKDCTDVHVVEAGDGCWAIYTGAGIPAETFFANNPNVARTCHNIYPGEVLCVASEVFDYST</sequence>
<dbReference type="PANTHER" id="PTHR34997">
    <property type="entry name" value="AM15"/>
    <property type="match status" value="1"/>
</dbReference>
<evidence type="ECO:0000256" key="1">
    <source>
        <dbReference type="ARBA" id="ARBA00022669"/>
    </source>
</evidence>
<protein>
    <recommendedName>
        <fullName evidence="4">LysM domain-containing protein</fullName>
    </recommendedName>
</protein>
<accession>A0A5C3QV79</accession>
<keyword evidence="1" id="KW-0147">Chitin-binding</keyword>
<keyword evidence="6" id="KW-1185">Reference proteome</keyword>
<dbReference type="OrthoDB" id="5985073at2759"/>
<dbReference type="EMBL" id="ML178817">
    <property type="protein sequence ID" value="TFL05288.1"/>
    <property type="molecule type" value="Genomic_DNA"/>
</dbReference>
<organism evidence="5 6">
    <name type="scientific">Pterulicium gracile</name>
    <dbReference type="NCBI Taxonomy" id="1884261"/>
    <lineage>
        <taxon>Eukaryota</taxon>
        <taxon>Fungi</taxon>
        <taxon>Dikarya</taxon>
        <taxon>Basidiomycota</taxon>
        <taxon>Agaricomycotina</taxon>
        <taxon>Agaricomycetes</taxon>
        <taxon>Agaricomycetidae</taxon>
        <taxon>Agaricales</taxon>
        <taxon>Pleurotineae</taxon>
        <taxon>Pterulaceae</taxon>
        <taxon>Pterulicium</taxon>
    </lineage>
</organism>
<dbReference type="SUPFAM" id="SSF54106">
    <property type="entry name" value="LysM domain"/>
    <property type="match status" value="2"/>
</dbReference>
<evidence type="ECO:0000259" key="4">
    <source>
        <dbReference type="PROSITE" id="PS51782"/>
    </source>
</evidence>
<reference evidence="5 6" key="1">
    <citation type="journal article" date="2019" name="Nat. Ecol. Evol.">
        <title>Megaphylogeny resolves global patterns of mushroom evolution.</title>
        <authorList>
            <person name="Varga T."/>
            <person name="Krizsan K."/>
            <person name="Foldi C."/>
            <person name="Dima B."/>
            <person name="Sanchez-Garcia M."/>
            <person name="Sanchez-Ramirez S."/>
            <person name="Szollosi G.J."/>
            <person name="Szarkandi J.G."/>
            <person name="Papp V."/>
            <person name="Albert L."/>
            <person name="Andreopoulos W."/>
            <person name="Angelini C."/>
            <person name="Antonin V."/>
            <person name="Barry K.W."/>
            <person name="Bougher N.L."/>
            <person name="Buchanan P."/>
            <person name="Buyck B."/>
            <person name="Bense V."/>
            <person name="Catcheside P."/>
            <person name="Chovatia M."/>
            <person name="Cooper J."/>
            <person name="Damon W."/>
            <person name="Desjardin D."/>
            <person name="Finy P."/>
            <person name="Geml J."/>
            <person name="Haridas S."/>
            <person name="Hughes K."/>
            <person name="Justo A."/>
            <person name="Karasinski D."/>
            <person name="Kautmanova I."/>
            <person name="Kiss B."/>
            <person name="Kocsube S."/>
            <person name="Kotiranta H."/>
            <person name="LaButti K.M."/>
            <person name="Lechner B.E."/>
            <person name="Liimatainen K."/>
            <person name="Lipzen A."/>
            <person name="Lukacs Z."/>
            <person name="Mihaltcheva S."/>
            <person name="Morgado L.N."/>
            <person name="Niskanen T."/>
            <person name="Noordeloos M.E."/>
            <person name="Ohm R.A."/>
            <person name="Ortiz-Santana B."/>
            <person name="Ovrebo C."/>
            <person name="Racz N."/>
            <person name="Riley R."/>
            <person name="Savchenko A."/>
            <person name="Shiryaev A."/>
            <person name="Soop K."/>
            <person name="Spirin V."/>
            <person name="Szebenyi C."/>
            <person name="Tomsovsky M."/>
            <person name="Tulloss R.E."/>
            <person name="Uehling J."/>
            <person name="Grigoriev I.V."/>
            <person name="Vagvolgyi C."/>
            <person name="Papp T."/>
            <person name="Martin F.M."/>
            <person name="Miettinen O."/>
            <person name="Hibbett D.S."/>
            <person name="Nagy L.G."/>
        </authorList>
    </citation>
    <scope>NUCLEOTIDE SEQUENCE [LARGE SCALE GENOMIC DNA]</scope>
    <source>
        <strain evidence="5 6">CBS 309.79</strain>
    </source>
</reference>
<dbReference type="GO" id="GO:0008061">
    <property type="term" value="F:chitin binding"/>
    <property type="evidence" value="ECO:0007669"/>
    <property type="project" value="UniProtKB-KW"/>
</dbReference>
<proteinExistence type="predicted"/>
<evidence type="ECO:0000313" key="5">
    <source>
        <dbReference type="EMBL" id="TFL05288.1"/>
    </source>
</evidence>
<evidence type="ECO:0000256" key="2">
    <source>
        <dbReference type="ARBA" id="ARBA00023026"/>
    </source>
</evidence>
<dbReference type="Proteomes" id="UP000305067">
    <property type="component" value="Unassembled WGS sequence"/>
</dbReference>
<keyword evidence="2" id="KW-0843">Virulence</keyword>
<evidence type="ECO:0000256" key="3">
    <source>
        <dbReference type="SAM" id="SignalP"/>
    </source>
</evidence>
<dbReference type="PANTHER" id="PTHR34997:SF1">
    <property type="entry name" value="PEPTIDOGLYCAN-BINDING LYSIN DOMAIN"/>
    <property type="match status" value="1"/>
</dbReference>
<keyword evidence="3" id="KW-0732">Signal</keyword>
<feature type="signal peptide" evidence="3">
    <location>
        <begin position="1"/>
        <end position="17"/>
    </location>
</feature>
<feature type="domain" description="LysM" evidence="4">
    <location>
        <begin position="88"/>
        <end position="134"/>
    </location>
</feature>
<dbReference type="Gene3D" id="3.10.350.10">
    <property type="entry name" value="LysM domain"/>
    <property type="match status" value="2"/>
</dbReference>
<gene>
    <name evidence="5" type="ORF">BDV98DRAFT_524103</name>
</gene>
<dbReference type="CDD" id="cd00118">
    <property type="entry name" value="LysM"/>
    <property type="match status" value="2"/>
</dbReference>
<dbReference type="AlphaFoldDB" id="A0A5C3QV79"/>
<feature type="chain" id="PRO_5023049050" description="LysM domain-containing protein" evidence="3">
    <location>
        <begin position="18"/>
        <end position="143"/>
    </location>
</feature>
<dbReference type="Pfam" id="PF01476">
    <property type="entry name" value="LysM"/>
    <property type="match status" value="2"/>
</dbReference>
<dbReference type="STRING" id="1884261.A0A5C3QV79"/>
<feature type="domain" description="LysM" evidence="4">
    <location>
        <begin position="32"/>
        <end position="79"/>
    </location>
</feature>